<dbReference type="GO" id="GO:0004337">
    <property type="term" value="F:(2E,6E)-farnesyl diphosphate synthase activity"/>
    <property type="evidence" value="ECO:0007669"/>
    <property type="project" value="UniProtKB-EC"/>
</dbReference>
<organism evidence="8 9">
    <name type="scientific">Luteibacter yeojuensis</name>
    <dbReference type="NCBI Taxonomy" id="345309"/>
    <lineage>
        <taxon>Bacteria</taxon>
        <taxon>Pseudomonadati</taxon>
        <taxon>Pseudomonadota</taxon>
        <taxon>Gammaproteobacteria</taxon>
        <taxon>Lysobacterales</taxon>
        <taxon>Rhodanobacteraceae</taxon>
        <taxon>Luteibacter</taxon>
    </lineage>
</organism>
<gene>
    <name evidence="8" type="primary">ispA</name>
    <name evidence="8" type="ORF">HBF32_08840</name>
</gene>
<dbReference type="RefSeq" id="WP_166699293.1">
    <property type="nucleotide sequence ID" value="NZ_JAAQTL010000001.1"/>
</dbReference>
<dbReference type="AlphaFoldDB" id="A0A7X5QUC1"/>
<dbReference type="InterPro" id="IPR033749">
    <property type="entry name" value="Polyprenyl_synt_CS"/>
</dbReference>
<dbReference type="InterPro" id="IPR008949">
    <property type="entry name" value="Isoprenoid_synthase_dom_sf"/>
</dbReference>
<dbReference type="EC" id="2.5.1.10" evidence="8"/>
<evidence type="ECO:0000256" key="3">
    <source>
        <dbReference type="ARBA" id="ARBA00022679"/>
    </source>
</evidence>
<proteinExistence type="inferred from homology"/>
<comment type="caution">
    <text evidence="8">The sequence shown here is derived from an EMBL/GenBank/DDBJ whole genome shotgun (WGS) entry which is preliminary data.</text>
</comment>
<evidence type="ECO:0000256" key="5">
    <source>
        <dbReference type="ARBA" id="ARBA00022842"/>
    </source>
</evidence>
<keyword evidence="5" id="KW-0460">Magnesium</keyword>
<dbReference type="PANTHER" id="PTHR43281:SF1">
    <property type="entry name" value="FARNESYL DIPHOSPHATE SYNTHASE"/>
    <property type="match status" value="1"/>
</dbReference>
<evidence type="ECO:0000256" key="7">
    <source>
        <dbReference type="RuleBase" id="RU004466"/>
    </source>
</evidence>
<evidence type="ECO:0000313" key="9">
    <source>
        <dbReference type="Proteomes" id="UP000518878"/>
    </source>
</evidence>
<keyword evidence="4" id="KW-0479">Metal-binding</keyword>
<evidence type="ECO:0000256" key="6">
    <source>
        <dbReference type="ARBA" id="ARBA00023229"/>
    </source>
</evidence>
<dbReference type="SFLD" id="SFLDG01017">
    <property type="entry name" value="Polyprenyl_Transferase_Like"/>
    <property type="match status" value="1"/>
</dbReference>
<evidence type="ECO:0000256" key="2">
    <source>
        <dbReference type="ARBA" id="ARBA00006706"/>
    </source>
</evidence>
<dbReference type="FunFam" id="1.10.600.10:FF:000001">
    <property type="entry name" value="Geranylgeranyl diphosphate synthase"/>
    <property type="match status" value="1"/>
</dbReference>
<dbReference type="GO" id="GO:0008654">
    <property type="term" value="P:phospholipid biosynthetic process"/>
    <property type="evidence" value="ECO:0007669"/>
    <property type="project" value="UniProtKB-ARBA"/>
</dbReference>
<dbReference type="SUPFAM" id="SSF48576">
    <property type="entry name" value="Terpenoid synthases"/>
    <property type="match status" value="1"/>
</dbReference>
<keyword evidence="3 7" id="KW-0808">Transferase</keyword>
<comment type="similarity">
    <text evidence="2 7">Belongs to the FPP/GGPP synthase family.</text>
</comment>
<dbReference type="PROSITE" id="PS00723">
    <property type="entry name" value="POLYPRENYL_SYNTHASE_1"/>
    <property type="match status" value="1"/>
</dbReference>
<dbReference type="InterPro" id="IPR000092">
    <property type="entry name" value="Polyprenyl_synt"/>
</dbReference>
<reference evidence="8 9" key="1">
    <citation type="journal article" date="2006" name="Int. J. Syst. Evol. Microbiol.">
        <title>Dyella yeojuensis sp. nov., isolated from greenhouse soil in Korea.</title>
        <authorList>
            <person name="Kim B.Y."/>
            <person name="Weon H.Y."/>
            <person name="Lee K.H."/>
            <person name="Seok S.J."/>
            <person name="Kwon S.W."/>
            <person name="Go S.J."/>
            <person name="Stackebrandt E."/>
        </authorList>
    </citation>
    <scope>NUCLEOTIDE SEQUENCE [LARGE SCALE GENOMIC DNA]</scope>
    <source>
        <strain evidence="8 9">DSM 17673</strain>
    </source>
</reference>
<dbReference type="Gene3D" id="1.10.600.10">
    <property type="entry name" value="Farnesyl Diphosphate Synthase"/>
    <property type="match status" value="1"/>
</dbReference>
<dbReference type="GO" id="GO:0046872">
    <property type="term" value="F:metal ion binding"/>
    <property type="evidence" value="ECO:0007669"/>
    <property type="project" value="UniProtKB-KW"/>
</dbReference>
<dbReference type="Pfam" id="PF00348">
    <property type="entry name" value="polyprenyl_synt"/>
    <property type="match status" value="1"/>
</dbReference>
<name>A0A7X5QUC1_9GAMM</name>
<dbReference type="PANTHER" id="PTHR43281">
    <property type="entry name" value="FARNESYL DIPHOSPHATE SYNTHASE"/>
    <property type="match status" value="1"/>
</dbReference>
<dbReference type="InterPro" id="IPR053378">
    <property type="entry name" value="Prenyl_diphosphate_synthase"/>
</dbReference>
<dbReference type="NCBIfam" id="NF045485">
    <property type="entry name" value="FPPsyn"/>
    <property type="match status" value="1"/>
</dbReference>
<dbReference type="NCBIfam" id="NF007877">
    <property type="entry name" value="PRK10581.1"/>
    <property type="match status" value="1"/>
</dbReference>
<comment type="cofactor">
    <cofactor evidence="1">
        <name>Mg(2+)</name>
        <dbReference type="ChEBI" id="CHEBI:18420"/>
    </cofactor>
</comment>
<protein>
    <submittedName>
        <fullName evidence="8">(2E,6E)-farnesyl diphosphate synthase</fullName>
        <ecNumber evidence="8">2.5.1.10</ecNumber>
    </submittedName>
</protein>
<evidence type="ECO:0000313" key="8">
    <source>
        <dbReference type="EMBL" id="NID15564.1"/>
    </source>
</evidence>
<dbReference type="CDD" id="cd00685">
    <property type="entry name" value="Trans_IPPS_HT"/>
    <property type="match status" value="1"/>
</dbReference>
<keyword evidence="9" id="KW-1185">Reference proteome</keyword>
<accession>A0A7X5QUC1</accession>
<dbReference type="SFLD" id="SFLDS00005">
    <property type="entry name" value="Isoprenoid_Synthase_Type_I"/>
    <property type="match status" value="1"/>
</dbReference>
<sequence>MTPASTDLPAPLKALVGRADDALARVLPGEDLPPTDLHRAMRYAVLGGGKRLRPLFVYAAGHALGCDGPVLDAPACAVEIIHAYSLVHDDLPAMDDDALRRGRPTCHIVFGEAMAILAGDALQALAFEILATAPGEDDARQRIAMLRALGAACGAEGMAGGQAFDLAGVGRKLSLDELERMHAYKTGALIRASVRLGALAAGCTDADMLERLDRYAHAVGLAFQVRDDILDVEGESAVIGKTAGKDAAADKPTFPSLLGLDASRDRLATLVDEALEAIAPLGGHGEWLAELARYSARRGH</sequence>
<dbReference type="Proteomes" id="UP000518878">
    <property type="component" value="Unassembled WGS sequence"/>
</dbReference>
<dbReference type="EMBL" id="JAAQTL010000001">
    <property type="protein sequence ID" value="NID15564.1"/>
    <property type="molecule type" value="Genomic_DNA"/>
</dbReference>
<dbReference type="GO" id="GO:0005737">
    <property type="term" value="C:cytoplasm"/>
    <property type="evidence" value="ECO:0007669"/>
    <property type="project" value="UniProtKB-ARBA"/>
</dbReference>
<evidence type="ECO:0000256" key="4">
    <source>
        <dbReference type="ARBA" id="ARBA00022723"/>
    </source>
</evidence>
<evidence type="ECO:0000256" key="1">
    <source>
        <dbReference type="ARBA" id="ARBA00001946"/>
    </source>
</evidence>
<keyword evidence="6" id="KW-0414">Isoprene biosynthesis</keyword>
<dbReference type="GO" id="GO:0016114">
    <property type="term" value="P:terpenoid biosynthetic process"/>
    <property type="evidence" value="ECO:0007669"/>
    <property type="project" value="UniProtKB-ARBA"/>
</dbReference>
<dbReference type="PROSITE" id="PS00444">
    <property type="entry name" value="POLYPRENYL_SYNTHASE_2"/>
    <property type="match status" value="1"/>
</dbReference>